<keyword evidence="3" id="KW-1185">Reference proteome</keyword>
<sequence length="179" mass="21939">MNTDNDKVQQFKPRLITVDECDLILQIDQDHSLQQLIEERNKKQQQLTKEEQLIKDKDKAFKIKFFNDEQKQIEEKLQQIKEEYHQQTLQKFELEKELHSLKIQESELKKKLYLQIQNKYDYDMRYIDVLQNDKILNRIEEIESLFQQFNIKQIICINSEQLCYKNQQSIKHHLELLNK</sequence>
<organism evidence="2 3">
    <name type="scientific">Hexamita inflata</name>
    <dbReference type="NCBI Taxonomy" id="28002"/>
    <lineage>
        <taxon>Eukaryota</taxon>
        <taxon>Metamonada</taxon>
        <taxon>Diplomonadida</taxon>
        <taxon>Hexamitidae</taxon>
        <taxon>Hexamitinae</taxon>
        <taxon>Hexamita</taxon>
    </lineage>
</organism>
<feature type="coiled-coil region" evidence="1">
    <location>
        <begin position="33"/>
        <end position="111"/>
    </location>
</feature>
<dbReference type="EMBL" id="CAXDID020000269">
    <property type="protein sequence ID" value="CAL6067710.1"/>
    <property type="molecule type" value="Genomic_DNA"/>
</dbReference>
<keyword evidence="1" id="KW-0175">Coiled coil</keyword>
<dbReference type="Proteomes" id="UP001642409">
    <property type="component" value="Unassembled WGS sequence"/>
</dbReference>
<evidence type="ECO:0000313" key="3">
    <source>
        <dbReference type="Proteomes" id="UP001642409"/>
    </source>
</evidence>
<accession>A0ABP1KRB4</accession>
<gene>
    <name evidence="2" type="ORF">HINF_LOCUS53152</name>
</gene>
<protein>
    <submittedName>
        <fullName evidence="2">Hypothetical_protein</fullName>
    </submittedName>
</protein>
<proteinExistence type="predicted"/>
<evidence type="ECO:0000256" key="1">
    <source>
        <dbReference type="SAM" id="Coils"/>
    </source>
</evidence>
<name>A0ABP1KRB4_9EUKA</name>
<reference evidence="2 3" key="1">
    <citation type="submission" date="2024-07" db="EMBL/GenBank/DDBJ databases">
        <authorList>
            <person name="Akdeniz Z."/>
        </authorList>
    </citation>
    <scope>NUCLEOTIDE SEQUENCE [LARGE SCALE GENOMIC DNA]</scope>
</reference>
<evidence type="ECO:0000313" key="2">
    <source>
        <dbReference type="EMBL" id="CAL6067710.1"/>
    </source>
</evidence>
<comment type="caution">
    <text evidence="2">The sequence shown here is derived from an EMBL/GenBank/DDBJ whole genome shotgun (WGS) entry which is preliminary data.</text>
</comment>